<evidence type="ECO:0000256" key="6">
    <source>
        <dbReference type="HAMAP-Rule" id="MF_01930"/>
    </source>
</evidence>
<dbReference type="GO" id="GO:0005829">
    <property type="term" value="C:cytosol"/>
    <property type="evidence" value="ECO:0007669"/>
    <property type="project" value="TreeGrafter"/>
</dbReference>
<dbReference type="CDD" id="cd08645">
    <property type="entry name" value="FMT_core_GART"/>
    <property type="match status" value="1"/>
</dbReference>
<comment type="pathway">
    <text evidence="1 6">Purine metabolism; IMP biosynthesis via de novo pathway; N(2)-formyl-N(1)-(5-phospho-D-ribosyl)glycinamide from N(1)-(5-phospho-D-ribosyl)glycinamide (10-formyl THF route): step 1/1.</text>
</comment>
<feature type="active site" description="Proton donor" evidence="6">
    <location>
        <position position="98"/>
    </location>
</feature>
<name>A0A3S9QKN2_9ACTO</name>
<dbReference type="SUPFAM" id="SSF53328">
    <property type="entry name" value="Formyltransferase"/>
    <property type="match status" value="1"/>
</dbReference>
<dbReference type="InterPro" id="IPR001555">
    <property type="entry name" value="GART_AS"/>
</dbReference>
<dbReference type="GO" id="GO:0004644">
    <property type="term" value="F:phosphoribosylglycinamide formyltransferase activity"/>
    <property type="evidence" value="ECO:0007669"/>
    <property type="project" value="UniProtKB-UniRule"/>
</dbReference>
<dbReference type="RefSeq" id="WP_039662053.1">
    <property type="nucleotide sequence ID" value="NZ_CP033905.1"/>
</dbReference>
<dbReference type="PROSITE" id="PS00373">
    <property type="entry name" value="GART"/>
    <property type="match status" value="1"/>
</dbReference>
<feature type="site" description="Raises pKa of active site His" evidence="6">
    <location>
        <position position="139"/>
    </location>
</feature>
<evidence type="ECO:0000313" key="8">
    <source>
        <dbReference type="EMBL" id="AZR06524.1"/>
    </source>
</evidence>
<dbReference type="AlphaFoldDB" id="A0A3S9QKN2"/>
<keyword evidence="2 6" id="KW-0808">Transferase</keyword>
<dbReference type="Pfam" id="PF00551">
    <property type="entry name" value="Formyl_trans_N"/>
    <property type="match status" value="1"/>
</dbReference>
<accession>A0A3S9QKN2</accession>
<dbReference type="PANTHER" id="PTHR43369">
    <property type="entry name" value="PHOSPHORIBOSYLGLYCINAMIDE FORMYLTRANSFERASE"/>
    <property type="match status" value="1"/>
</dbReference>
<comment type="caution">
    <text evidence="6">Lacks conserved residue(s) required for the propagation of feature annotation.</text>
</comment>
<evidence type="ECO:0000256" key="1">
    <source>
        <dbReference type="ARBA" id="ARBA00005054"/>
    </source>
</evidence>
<dbReference type="InterPro" id="IPR002376">
    <property type="entry name" value="Formyl_transf_N"/>
</dbReference>
<dbReference type="InterPro" id="IPR036477">
    <property type="entry name" value="Formyl_transf_N_sf"/>
</dbReference>
<dbReference type="EMBL" id="CP033905">
    <property type="protein sequence ID" value="AZR06524.1"/>
    <property type="molecule type" value="Genomic_DNA"/>
</dbReference>
<comment type="similarity">
    <text evidence="4 6">Belongs to the GART family.</text>
</comment>
<dbReference type="UniPathway" id="UPA00074">
    <property type="reaction ID" value="UER00126"/>
</dbReference>
<dbReference type="InterPro" id="IPR004607">
    <property type="entry name" value="GART"/>
</dbReference>
<dbReference type="GO" id="GO:0006189">
    <property type="term" value="P:'de novo' IMP biosynthetic process"/>
    <property type="evidence" value="ECO:0007669"/>
    <property type="project" value="UniProtKB-UniRule"/>
</dbReference>
<dbReference type="Gene3D" id="3.40.50.170">
    <property type="entry name" value="Formyl transferase, N-terminal domain"/>
    <property type="match status" value="1"/>
</dbReference>
<evidence type="ECO:0000256" key="3">
    <source>
        <dbReference type="ARBA" id="ARBA00022755"/>
    </source>
</evidence>
<proteinExistence type="inferred from homology"/>
<evidence type="ECO:0000256" key="2">
    <source>
        <dbReference type="ARBA" id="ARBA00022679"/>
    </source>
</evidence>
<dbReference type="Proteomes" id="UP000275951">
    <property type="component" value="Chromosome"/>
</dbReference>
<gene>
    <name evidence="6 8" type="primary">purN</name>
    <name evidence="8" type="ORF">EBQ10_03950</name>
</gene>
<dbReference type="EC" id="2.1.2.2" evidence="6"/>
<evidence type="ECO:0000256" key="4">
    <source>
        <dbReference type="ARBA" id="ARBA00038440"/>
    </source>
</evidence>
<feature type="binding site" evidence="6">
    <location>
        <begin position="11"/>
        <end position="13"/>
    </location>
    <ligand>
        <name>N(1)-(5-phospho-beta-D-ribosyl)glycinamide</name>
        <dbReference type="ChEBI" id="CHEBI:143788"/>
    </ligand>
</feature>
<keyword evidence="3 6" id="KW-0658">Purine biosynthesis</keyword>
<comment type="function">
    <text evidence="6">Catalyzes the transfer of a formyl group from 10-formyltetrahydrofolate to 5-phospho-ribosyl-glycinamide (GAR), producing 5-phospho-ribosyl-N-formylglycinamide (FGAR) and tetrahydrofolate.</text>
</comment>
<organism evidence="8 9">
    <name type="scientific">Trueperella pyogenes</name>
    <dbReference type="NCBI Taxonomy" id="1661"/>
    <lineage>
        <taxon>Bacteria</taxon>
        <taxon>Bacillati</taxon>
        <taxon>Actinomycetota</taxon>
        <taxon>Actinomycetes</taxon>
        <taxon>Actinomycetales</taxon>
        <taxon>Actinomycetaceae</taxon>
        <taxon>Trueperella</taxon>
    </lineage>
</organism>
<sequence length="192" mass="20023">MNVAVLCSGGGTNLQALIDAERAGAFPHAQIALVGVDRDCYALERAGTAGIPTVTVTSADLLAALEGAGIDVVVLAGFLAIVPPEVTRAYAGRIINIHPSLLPAYGGKGMYGLRVHEAVLAAGETRTGATVHLVTDTIDGGDILLQREVDVEPGDTPEALQVRVMHEAEWEILPQALAELTADLAQRGKEKQ</sequence>
<reference evidence="8 9" key="1">
    <citation type="submission" date="2018-11" db="EMBL/GenBank/DDBJ databases">
        <title>Multidrug-resistant genes are associated with an 42-kb island TGI1 carrying a complex class 1 integron in a Trueperella pyogenes.</title>
        <authorList>
            <person name="Dong W."/>
        </authorList>
    </citation>
    <scope>NUCLEOTIDE SEQUENCE [LARGE SCALE GENOMIC DNA]</scope>
    <source>
        <strain evidence="8 9">TP4</strain>
    </source>
</reference>
<evidence type="ECO:0000256" key="5">
    <source>
        <dbReference type="ARBA" id="ARBA00047664"/>
    </source>
</evidence>
<dbReference type="PANTHER" id="PTHR43369:SF2">
    <property type="entry name" value="PHOSPHORIBOSYLGLYCINAMIDE FORMYLTRANSFERASE"/>
    <property type="match status" value="1"/>
</dbReference>
<dbReference type="NCBIfam" id="TIGR00639">
    <property type="entry name" value="PurN"/>
    <property type="match status" value="1"/>
</dbReference>
<dbReference type="HAMAP" id="MF_01930">
    <property type="entry name" value="PurN"/>
    <property type="match status" value="1"/>
</dbReference>
<evidence type="ECO:0000259" key="7">
    <source>
        <dbReference type="Pfam" id="PF00551"/>
    </source>
</evidence>
<feature type="binding site" evidence="6">
    <location>
        <position position="96"/>
    </location>
    <ligand>
        <name>(6R)-10-formyltetrahydrofolate</name>
        <dbReference type="ChEBI" id="CHEBI:195366"/>
    </ligand>
</feature>
<evidence type="ECO:0000313" key="9">
    <source>
        <dbReference type="Proteomes" id="UP000275951"/>
    </source>
</evidence>
<protein>
    <recommendedName>
        <fullName evidence="6">Phosphoribosylglycinamide formyltransferase</fullName>
        <ecNumber evidence="6">2.1.2.2</ecNumber>
    </recommendedName>
    <alternativeName>
        <fullName evidence="6">5'-phosphoribosylglycinamide transformylase</fullName>
    </alternativeName>
    <alternativeName>
        <fullName evidence="6">GAR transformylase</fullName>
        <shortName evidence="6">GART</shortName>
    </alternativeName>
</protein>
<comment type="catalytic activity">
    <reaction evidence="5 6">
        <text>N(1)-(5-phospho-beta-D-ribosyl)glycinamide + (6R)-10-formyltetrahydrofolate = N(2)-formyl-N(1)-(5-phospho-beta-D-ribosyl)glycinamide + (6S)-5,6,7,8-tetrahydrofolate + H(+)</text>
        <dbReference type="Rhea" id="RHEA:15053"/>
        <dbReference type="ChEBI" id="CHEBI:15378"/>
        <dbReference type="ChEBI" id="CHEBI:57453"/>
        <dbReference type="ChEBI" id="CHEBI:143788"/>
        <dbReference type="ChEBI" id="CHEBI:147286"/>
        <dbReference type="ChEBI" id="CHEBI:195366"/>
        <dbReference type="EC" id="2.1.2.2"/>
    </reaction>
</comment>
<feature type="domain" description="Formyl transferase N-terminal" evidence="7">
    <location>
        <begin position="1"/>
        <end position="177"/>
    </location>
</feature>